<dbReference type="InterPro" id="IPR041470">
    <property type="entry name" value="GCP_N"/>
</dbReference>
<evidence type="ECO:0000256" key="1">
    <source>
        <dbReference type="ARBA" id="ARBA00004267"/>
    </source>
</evidence>
<dbReference type="AlphaFoldDB" id="A0A9W8V1X7"/>
<dbReference type="GO" id="GO:0005874">
    <property type="term" value="C:microtubule"/>
    <property type="evidence" value="ECO:0007669"/>
    <property type="project" value="UniProtKB-KW"/>
</dbReference>
<evidence type="ECO:0000256" key="6">
    <source>
        <dbReference type="RuleBase" id="RU363050"/>
    </source>
</evidence>
<dbReference type="Pfam" id="PF04130">
    <property type="entry name" value="GCP_C_terminal"/>
    <property type="match status" value="1"/>
</dbReference>
<evidence type="ECO:0000256" key="2">
    <source>
        <dbReference type="ARBA" id="ARBA00010337"/>
    </source>
</evidence>
<evidence type="ECO:0000313" key="11">
    <source>
        <dbReference type="Proteomes" id="UP001152087"/>
    </source>
</evidence>
<dbReference type="InterPro" id="IPR040457">
    <property type="entry name" value="GCP_C"/>
</dbReference>
<dbReference type="GO" id="GO:0044732">
    <property type="term" value="C:mitotic spindle pole body"/>
    <property type="evidence" value="ECO:0007669"/>
    <property type="project" value="TreeGrafter"/>
</dbReference>
<dbReference type="Proteomes" id="UP001152087">
    <property type="component" value="Unassembled WGS sequence"/>
</dbReference>
<keyword evidence="4 6" id="KW-0493">Microtubule</keyword>
<gene>
    <name evidence="10" type="ORF">NW755_004172</name>
</gene>
<evidence type="ECO:0000259" key="8">
    <source>
        <dbReference type="Pfam" id="PF04130"/>
    </source>
</evidence>
<name>A0A9W8V1X7_9HYPO</name>
<comment type="similarity">
    <text evidence="2 6">Belongs to the TUBGCP family.</text>
</comment>
<dbReference type="GO" id="GO:0051321">
    <property type="term" value="P:meiotic cell cycle"/>
    <property type="evidence" value="ECO:0007669"/>
    <property type="project" value="TreeGrafter"/>
</dbReference>
<dbReference type="Gene3D" id="1.20.120.1900">
    <property type="entry name" value="Gamma-tubulin complex, C-terminal domain"/>
    <property type="match status" value="1"/>
</dbReference>
<dbReference type="EMBL" id="JAOQAV010000008">
    <property type="protein sequence ID" value="KAJ4192037.1"/>
    <property type="molecule type" value="Genomic_DNA"/>
</dbReference>
<dbReference type="GO" id="GO:0043015">
    <property type="term" value="F:gamma-tubulin binding"/>
    <property type="evidence" value="ECO:0007669"/>
    <property type="project" value="InterPro"/>
</dbReference>
<dbReference type="GO" id="GO:0031122">
    <property type="term" value="P:cytoplasmic microtubule organization"/>
    <property type="evidence" value="ECO:0007669"/>
    <property type="project" value="TreeGrafter"/>
</dbReference>
<keyword evidence="3 6" id="KW-0963">Cytoplasm</keyword>
<dbReference type="Pfam" id="PF17681">
    <property type="entry name" value="GCP_N_terminal"/>
    <property type="match status" value="1"/>
</dbReference>
<dbReference type="PANTHER" id="PTHR19302">
    <property type="entry name" value="GAMMA TUBULIN COMPLEX PROTEIN"/>
    <property type="match status" value="1"/>
</dbReference>
<dbReference type="GO" id="GO:0000922">
    <property type="term" value="C:spindle pole"/>
    <property type="evidence" value="ECO:0007669"/>
    <property type="project" value="InterPro"/>
</dbReference>
<accession>A0A9W8V1X7</accession>
<keyword evidence="5 6" id="KW-0206">Cytoskeleton</keyword>
<comment type="caution">
    <text evidence="10">The sequence shown here is derived from an EMBL/GenBank/DDBJ whole genome shotgun (WGS) entry which is preliminary data.</text>
</comment>
<dbReference type="InterPro" id="IPR007259">
    <property type="entry name" value="GCP"/>
</dbReference>
<evidence type="ECO:0000256" key="7">
    <source>
        <dbReference type="SAM" id="MobiDB-lite"/>
    </source>
</evidence>
<feature type="compositionally biased region" description="Acidic residues" evidence="7">
    <location>
        <begin position="591"/>
        <end position="609"/>
    </location>
</feature>
<reference evidence="10" key="1">
    <citation type="submission" date="2022-09" db="EMBL/GenBank/DDBJ databases">
        <title>Fusarium specimens isolated from Avocado Roots.</title>
        <authorList>
            <person name="Stajich J."/>
            <person name="Roper C."/>
            <person name="Heimlech-Rivalta G."/>
        </authorList>
    </citation>
    <scope>NUCLEOTIDE SEQUENCE</scope>
    <source>
        <strain evidence="10">A02</strain>
    </source>
</reference>
<keyword evidence="11" id="KW-1185">Reference proteome</keyword>
<dbReference type="GO" id="GO:0051225">
    <property type="term" value="P:spindle assembly"/>
    <property type="evidence" value="ECO:0007669"/>
    <property type="project" value="TreeGrafter"/>
</dbReference>
<feature type="region of interest" description="Disordered" evidence="7">
    <location>
        <begin position="750"/>
        <end position="781"/>
    </location>
</feature>
<feature type="domain" description="Gamma tubulin complex component C-terminal" evidence="8">
    <location>
        <begin position="323"/>
        <end position="798"/>
    </location>
</feature>
<evidence type="ECO:0000259" key="9">
    <source>
        <dbReference type="Pfam" id="PF17681"/>
    </source>
</evidence>
<dbReference type="PANTHER" id="PTHR19302:SF27">
    <property type="entry name" value="GAMMA-TUBULIN COMPLEX COMPONENT 4"/>
    <property type="match status" value="1"/>
</dbReference>
<evidence type="ECO:0000313" key="10">
    <source>
        <dbReference type="EMBL" id="KAJ4192037.1"/>
    </source>
</evidence>
<protein>
    <recommendedName>
        <fullName evidence="6">Spindle pole body component</fullName>
    </recommendedName>
</protein>
<feature type="region of interest" description="Disordered" evidence="7">
    <location>
        <begin position="569"/>
        <end position="631"/>
    </location>
</feature>
<organism evidence="10 11">
    <name type="scientific">Fusarium falciforme</name>
    <dbReference type="NCBI Taxonomy" id="195108"/>
    <lineage>
        <taxon>Eukaryota</taxon>
        <taxon>Fungi</taxon>
        <taxon>Dikarya</taxon>
        <taxon>Ascomycota</taxon>
        <taxon>Pezizomycotina</taxon>
        <taxon>Sordariomycetes</taxon>
        <taxon>Hypocreomycetidae</taxon>
        <taxon>Hypocreales</taxon>
        <taxon>Nectriaceae</taxon>
        <taxon>Fusarium</taxon>
        <taxon>Fusarium solani species complex</taxon>
    </lineage>
</organism>
<feature type="domain" description="Gamma tubulin complex component protein N-terminal" evidence="9">
    <location>
        <begin position="23"/>
        <end position="314"/>
    </location>
</feature>
<sequence length="810" mass="90536">MLGCNPTKPGITANYTIKLKVMLHEILLSLSGHPSPLLRADTSQPNALSGVSPAERQLLASAAHLSDVHIKLISYTAQIANAHPSTICRAVATAIDTIHLSAFQRKVLEVEASILRDDPELVGAYNIVPLTAVVGEFKDWTRRMDWLWEMVQFMLAKDKKGEVCHGAHLMDRLRLELQSGYRDVQDTAMSLVTVAETAWLKQVSAWILYGRLPSFGIEDFFVQIVQDSDEEYISRASLLPAFVTPATASSMLFIGKSLNHIRVRSSVDSGLRGLDHLSSKLQELSSLSFPIKSTSFSRAITAVRLSLSENTLQKLLPLAKVTEMLQLLRDFFLLGRGEFAMQLTHEADEKIRSRWRRADNLAYEKGDGLKNVTVKEGEVAAVLARTWAVLASMQGQHAEEDEQLELARDLLRLNLTKAKTSTPLGIGSGLSHDAANLLSESPFRNLLFSVPSVLSAQIPPPLDMVLSPSDVQIYSCINAYLLSMRRAHIRLTDLWKITSLRRHHPSHRGDRDQIIMLRKRWTARASSMRSSWTTASAAIFFLAETEAYLQTEIVAGLWEGFNEWLTANDPKHARSGATTPTTRHEDKSGEGEDDDEDDDDLWLREEDDSPVAQENAHKTPDSSPPHDPQTLSTAHRLYLRTLIHRLLLTQPTFTQPLYNLLIHIDHLVAHLHRLHAIFTSIDLETDAGVVDAFVDLESEERDVKRRLHEIETRIRSGIEDVVAALRALESDPVFAAEWEGDAAAAEWAPATEDIDEDEDQRGGRARDADDAEERGGYAPSRVGGINRLLMKLDFGTWFGRAGDQYDEDRF</sequence>
<comment type="subcellular location">
    <subcellularLocation>
        <location evidence="1 6">Cytoplasm</location>
        <location evidence="1 6">Cytoskeleton</location>
        <location evidence="1 6">Microtubule organizing center</location>
    </subcellularLocation>
</comment>
<evidence type="ECO:0000256" key="3">
    <source>
        <dbReference type="ARBA" id="ARBA00022490"/>
    </source>
</evidence>
<dbReference type="GO" id="GO:0007020">
    <property type="term" value="P:microtubule nucleation"/>
    <property type="evidence" value="ECO:0007669"/>
    <property type="project" value="InterPro"/>
</dbReference>
<evidence type="ECO:0000256" key="5">
    <source>
        <dbReference type="ARBA" id="ARBA00023212"/>
    </source>
</evidence>
<dbReference type="InterPro" id="IPR042241">
    <property type="entry name" value="GCP_C_sf"/>
</dbReference>
<proteinExistence type="inferred from homology"/>
<dbReference type="GO" id="GO:0000278">
    <property type="term" value="P:mitotic cell cycle"/>
    <property type="evidence" value="ECO:0007669"/>
    <property type="project" value="TreeGrafter"/>
</dbReference>
<dbReference type="GO" id="GO:0000930">
    <property type="term" value="C:gamma-tubulin complex"/>
    <property type="evidence" value="ECO:0007669"/>
    <property type="project" value="UniProtKB-ARBA"/>
</dbReference>
<evidence type="ECO:0000256" key="4">
    <source>
        <dbReference type="ARBA" id="ARBA00022701"/>
    </source>
</evidence>
<dbReference type="GO" id="GO:0051011">
    <property type="term" value="F:microtubule minus-end binding"/>
    <property type="evidence" value="ECO:0007669"/>
    <property type="project" value="TreeGrafter"/>
</dbReference>